<keyword evidence="1" id="KW-0472">Membrane</keyword>
<feature type="transmembrane region" description="Helical" evidence="1">
    <location>
        <begin position="109"/>
        <end position="130"/>
    </location>
</feature>
<gene>
    <name evidence="2" type="ORF">DYB28_015352</name>
</gene>
<feature type="transmembrane region" description="Helical" evidence="1">
    <location>
        <begin position="74"/>
        <end position="103"/>
    </location>
</feature>
<dbReference type="Proteomes" id="UP000275652">
    <property type="component" value="Unassembled WGS sequence"/>
</dbReference>
<name>A0A9X8H5T4_APHAT</name>
<dbReference type="AlphaFoldDB" id="A0A9X8H5T4"/>
<keyword evidence="1" id="KW-1133">Transmembrane helix</keyword>
<proteinExistence type="predicted"/>
<comment type="caution">
    <text evidence="2">The sequence shown here is derived from an EMBL/GenBank/DDBJ whole genome shotgun (WGS) entry which is preliminary data.</text>
</comment>
<accession>A0A9X8H5T4</accession>
<feature type="transmembrane region" description="Helical" evidence="1">
    <location>
        <begin position="18"/>
        <end position="39"/>
    </location>
</feature>
<dbReference type="GO" id="GO:0006816">
    <property type="term" value="P:calcium ion transport"/>
    <property type="evidence" value="ECO:0007669"/>
    <property type="project" value="InterPro"/>
</dbReference>
<organism evidence="2 3">
    <name type="scientific">Aphanomyces astaci</name>
    <name type="common">Crayfish plague agent</name>
    <dbReference type="NCBI Taxonomy" id="112090"/>
    <lineage>
        <taxon>Eukaryota</taxon>
        <taxon>Sar</taxon>
        <taxon>Stramenopiles</taxon>
        <taxon>Oomycota</taxon>
        <taxon>Saprolegniomycetes</taxon>
        <taxon>Saprolegniales</taxon>
        <taxon>Verrucalvaceae</taxon>
        <taxon>Aphanomyces</taxon>
    </lineage>
</organism>
<feature type="non-terminal residue" evidence="2">
    <location>
        <position position="300"/>
    </location>
</feature>
<sequence length="300" mass="33572">IIAWTVSLVVYVNGWDTYGSVTCCSVAAAALVLSTLRAVREVASVSRFSVNSESSYDEMKVKLGNRMLKTKFRFWYSVIYDTLFSESVLAFLAYSTCGFLGLIATENRYLYYGFPLLDLVAINAGLRFVVKAMTTNTSKLTVTAVFGAVVIYVFALNGGGGIGDYMSHSPLNYTVKASYFGRVGYDLGFYVVVIMLLLNLIQGIIIDAFTAVREASENKMTLQRQQCLVCNRSRSVIEAEGMANGVMNSFARHTDTKHNLFNYFFFVKYLKAKDDTDMNGMESFVFEKIKTKDMSWVPRV</sequence>
<feature type="transmembrane region" description="Helical" evidence="1">
    <location>
        <begin position="142"/>
        <end position="167"/>
    </location>
</feature>
<dbReference type="InterPro" id="IPR015925">
    <property type="entry name" value="Ryanodine_IP3_receptor"/>
</dbReference>
<evidence type="ECO:0000256" key="1">
    <source>
        <dbReference type="SAM" id="Phobius"/>
    </source>
</evidence>
<evidence type="ECO:0008006" key="4">
    <source>
        <dbReference type="Google" id="ProtNLM"/>
    </source>
</evidence>
<feature type="transmembrane region" description="Helical" evidence="1">
    <location>
        <begin position="187"/>
        <end position="212"/>
    </location>
</feature>
<evidence type="ECO:0000313" key="3">
    <source>
        <dbReference type="Proteomes" id="UP000275652"/>
    </source>
</evidence>
<evidence type="ECO:0000313" key="2">
    <source>
        <dbReference type="EMBL" id="RLO01661.1"/>
    </source>
</evidence>
<protein>
    <recommendedName>
        <fullName evidence="4">Ion transport domain-containing protein</fullName>
    </recommendedName>
</protein>
<dbReference type="PANTHER" id="PTHR13715:SF102">
    <property type="entry name" value="INOSITOL 1,4,5-TRISPHOSPHATE RECEPTOR"/>
    <property type="match status" value="1"/>
</dbReference>
<dbReference type="PANTHER" id="PTHR13715">
    <property type="entry name" value="RYANODINE RECEPTOR AND IP3 RECEPTOR"/>
    <property type="match status" value="1"/>
</dbReference>
<keyword evidence="1" id="KW-0812">Transmembrane</keyword>
<dbReference type="EMBL" id="QUTI01035622">
    <property type="protein sequence ID" value="RLO01661.1"/>
    <property type="molecule type" value="Genomic_DNA"/>
</dbReference>
<reference evidence="2 3" key="1">
    <citation type="journal article" date="2018" name="J. Invertebr. Pathol.">
        <title>New genotyping method for the causative agent of crayfish plague (Aphanomyces astaci) based on whole genome data.</title>
        <authorList>
            <person name="Minardi D."/>
            <person name="Studholme D.J."/>
            <person name="van der Giezen M."/>
            <person name="Pretto T."/>
            <person name="Oidtmann B."/>
        </authorList>
    </citation>
    <scope>NUCLEOTIDE SEQUENCE [LARGE SCALE GENOMIC DNA]</scope>
    <source>
        <strain evidence="2 3">KB13</strain>
    </source>
</reference>